<reference evidence="2" key="1">
    <citation type="submission" date="2014-07" db="EMBL/GenBank/DDBJ databases">
        <authorList>
            <person name="Urmite Genomes Urmite Genomes"/>
        </authorList>
    </citation>
    <scope>NUCLEOTIDE SEQUENCE</scope>
    <source>
        <strain evidence="2">11W110_air</strain>
    </source>
</reference>
<dbReference type="AlphaFoldDB" id="A0A078MSG0"/>
<name>A0A078MSG0_9MICC</name>
<proteinExistence type="predicted"/>
<gene>
    <name evidence="2" type="ORF">BN1051_02561</name>
</gene>
<organism evidence="2">
    <name type="scientific">Arthrobacter saudimassiliensis</name>
    <dbReference type="NCBI Taxonomy" id="1461584"/>
    <lineage>
        <taxon>Bacteria</taxon>
        <taxon>Bacillati</taxon>
        <taxon>Actinomycetota</taxon>
        <taxon>Actinomycetes</taxon>
        <taxon>Micrococcales</taxon>
        <taxon>Micrococcaceae</taxon>
        <taxon>Arthrobacter</taxon>
    </lineage>
</organism>
<dbReference type="Pfam" id="PF19843">
    <property type="entry name" value="DUF6318"/>
    <property type="match status" value="1"/>
</dbReference>
<accession>A0A078MSG0</accession>
<dbReference type="EMBL" id="LN483071">
    <property type="protein sequence ID" value="CEA09194.1"/>
    <property type="molecule type" value="Genomic_DNA"/>
</dbReference>
<evidence type="ECO:0000259" key="1">
    <source>
        <dbReference type="Pfam" id="PF19843"/>
    </source>
</evidence>
<feature type="domain" description="DUF6318" evidence="1">
    <location>
        <begin position="1"/>
        <end position="133"/>
    </location>
</feature>
<dbReference type="InterPro" id="IPR046281">
    <property type="entry name" value="DUF6318"/>
</dbReference>
<evidence type="ECO:0000313" key="2">
    <source>
        <dbReference type="EMBL" id="CEA09194.1"/>
    </source>
</evidence>
<protein>
    <recommendedName>
        <fullName evidence="1">DUF6318 domain-containing protein</fullName>
    </recommendedName>
</protein>
<dbReference type="PATRIC" id="fig|1461584.3.peg.2533"/>
<sequence length="151" mass="16913">MPDEARQETEEGLIAFAEHWYDLVNYTYESGNGEPLRAISGPRCTAANFVLDQVETGYQGDDWIAGADIELNFTWSEYTKNEYGYYTVYADMMQDDIKFYSPEAGLLATNAGSEDPFIQAMAAKFTEQGWLAEDVITLDVPFEGPPGVTFD</sequence>